<dbReference type="Proteomes" id="UP000631670">
    <property type="component" value="Unassembled WGS sequence"/>
</dbReference>
<evidence type="ECO:0000256" key="1">
    <source>
        <dbReference type="SAM" id="MobiDB-lite"/>
    </source>
</evidence>
<feature type="compositionally biased region" description="Basic and acidic residues" evidence="1">
    <location>
        <begin position="12"/>
        <end position="25"/>
    </location>
</feature>
<reference evidence="2 3" key="1">
    <citation type="submission" date="2020-10" db="EMBL/GenBank/DDBJ databases">
        <title>Sequencing the genomes of 1000 actinobacteria strains.</title>
        <authorList>
            <person name="Klenk H.-P."/>
        </authorList>
    </citation>
    <scope>NUCLEOTIDE SEQUENCE [LARGE SCALE GENOMIC DNA]</scope>
    <source>
        <strain evidence="2 3">DSM 44653</strain>
    </source>
</reference>
<accession>A0ABR9I4L0</accession>
<organism evidence="2 3">
    <name type="scientific">Amycolatopsis lexingtonensis</name>
    <dbReference type="NCBI Taxonomy" id="218822"/>
    <lineage>
        <taxon>Bacteria</taxon>
        <taxon>Bacillati</taxon>
        <taxon>Actinomycetota</taxon>
        <taxon>Actinomycetes</taxon>
        <taxon>Pseudonocardiales</taxon>
        <taxon>Pseudonocardiaceae</taxon>
        <taxon>Amycolatopsis</taxon>
    </lineage>
</organism>
<dbReference type="EMBL" id="JADBEG010000001">
    <property type="protein sequence ID" value="MBE1498126.1"/>
    <property type="molecule type" value="Genomic_DNA"/>
</dbReference>
<feature type="region of interest" description="Disordered" evidence="1">
    <location>
        <begin position="1"/>
        <end position="50"/>
    </location>
</feature>
<comment type="caution">
    <text evidence="2">The sequence shown here is derived from an EMBL/GenBank/DDBJ whole genome shotgun (WGS) entry which is preliminary data.</text>
</comment>
<proteinExistence type="predicted"/>
<gene>
    <name evidence="2" type="ORF">H4696_005226</name>
</gene>
<sequence length="50" mass="5478">MAYEAVASGAARTRDVLNESFKTSEDLNESFKTPVRSGDTARQPRNCRSG</sequence>
<evidence type="ECO:0000313" key="3">
    <source>
        <dbReference type="Proteomes" id="UP000631670"/>
    </source>
</evidence>
<keyword evidence="3" id="KW-1185">Reference proteome</keyword>
<protein>
    <submittedName>
        <fullName evidence="2">Uncharacterized protein</fullName>
    </submittedName>
</protein>
<evidence type="ECO:0000313" key="2">
    <source>
        <dbReference type="EMBL" id="MBE1498126.1"/>
    </source>
</evidence>
<name>A0ABR9I4L0_9PSEU</name>